<dbReference type="GO" id="GO:0005886">
    <property type="term" value="C:plasma membrane"/>
    <property type="evidence" value="ECO:0007669"/>
    <property type="project" value="UniProtKB-SubCell"/>
</dbReference>
<comment type="cofactor">
    <cofactor evidence="1">
        <name>Mg(2+)</name>
        <dbReference type="ChEBI" id="CHEBI:18420"/>
    </cofactor>
</comment>
<dbReference type="FunFam" id="3.30.70.270:FF:000001">
    <property type="entry name" value="Diguanylate cyclase domain protein"/>
    <property type="match status" value="1"/>
</dbReference>
<dbReference type="OrthoDB" id="9812260at2"/>
<dbReference type="InterPro" id="IPR043128">
    <property type="entry name" value="Rev_trsase/Diguanyl_cyclase"/>
</dbReference>
<evidence type="ECO:0000313" key="11">
    <source>
        <dbReference type="EMBL" id="OBX27865.1"/>
    </source>
</evidence>
<dbReference type="SMART" id="SM00267">
    <property type="entry name" value="GGDEF"/>
    <property type="match status" value="1"/>
</dbReference>
<evidence type="ECO:0000256" key="3">
    <source>
        <dbReference type="ARBA" id="ARBA00012528"/>
    </source>
</evidence>
<comment type="caution">
    <text evidence="11">The sequence shown here is derived from an EMBL/GenBank/DDBJ whole genome shotgun (WGS) entry which is preliminary data.</text>
</comment>
<keyword evidence="4" id="KW-1003">Cell membrane</keyword>
<feature type="transmembrane region" description="Helical" evidence="9">
    <location>
        <begin position="121"/>
        <end position="144"/>
    </location>
</feature>
<dbReference type="PROSITE" id="PS50887">
    <property type="entry name" value="GGDEF"/>
    <property type="match status" value="1"/>
</dbReference>
<dbReference type="Pfam" id="PF00990">
    <property type="entry name" value="GGDEF"/>
    <property type="match status" value="1"/>
</dbReference>
<keyword evidence="7 9" id="KW-0472">Membrane</keyword>
<dbReference type="PANTHER" id="PTHR45138">
    <property type="entry name" value="REGULATORY COMPONENTS OF SENSORY TRANSDUCTION SYSTEM"/>
    <property type="match status" value="1"/>
</dbReference>
<dbReference type="Gene3D" id="3.30.70.270">
    <property type="match status" value="1"/>
</dbReference>
<gene>
    <name evidence="11" type="ORF">A9J31_09340</name>
</gene>
<feature type="transmembrane region" description="Helical" evidence="9">
    <location>
        <begin position="85"/>
        <end position="109"/>
    </location>
</feature>
<evidence type="ECO:0000313" key="12">
    <source>
        <dbReference type="Proteomes" id="UP000185753"/>
    </source>
</evidence>
<comment type="subcellular location">
    <subcellularLocation>
        <location evidence="2">Cell membrane</location>
        <topology evidence="2">Multi-pass membrane protein</topology>
    </subcellularLocation>
</comment>
<dbReference type="RefSeq" id="WP_067766963.1">
    <property type="nucleotide sequence ID" value="NZ_LZDS01000028.1"/>
</dbReference>
<feature type="transmembrane region" description="Helical" evidence="9">
    <location>
        <begin position="274"/>
        <end position="296"/>
    </location>
</feature>
<dbReference type="AlphaFoldDB" id="A0A1A7R6H3"/>
<evidence type="ECO:0000256" key="6">
    <source>
        <dbReference type="ARBA" id="ARBA00022989"/>
    </source>
</evidence>
<evidence type="ECO:0000256" key="7">
    <source>
        <dbReference type="ARBA" id="ARBA00023136"/>
    </source>
</evidence>
<sequence length="477" mass="54211">MKLHLNGLTPPSTHQSYSFAIIAVVIFVFCLVGIFSRPLTYLAIFWPANAVLLALFLRFPQLSNTGGWLGAFTGYMLADLLTGNFLQLTTILTFANLINTAVSLFFIRYFHINYLNYNKGFTFLTMFAIFAVGGCLAGATFAIFTVPYVSNTFMSTDRLWIDFGMWWVTEIVNCLIMLPLILAFPQLKELKQIIHNRRHRDYHFNEILPVMSVGLCVILTAVSPGPGAILYPLAALIWAALTYQLFTLTIINAVVILATYYNLNHFYLADSTNAYLSTAISVRIGLAMLILAPIILCIISRNRHELYKEVLYLANHDSLTHAMNRRFFFEQGELYLKNRTETTFSIIMLDIDHFKKLNDQYGHYVGDVVLQQFANTIRKNLREEDLFARIGGEEFVILLRNIQADEAQKIAERIRNIVETTPIQIDQDNELYITVSIGITHETLPDAPSLQFLINQADQALYQAKQLGRNQVILANC</sequence>
<dbReference type="STRING" id="1443941.A9J31_09340"/>
<feature type="transmembrane region" description="Helical" evidence="9">
    <location>
        <begin position="41"/>
        <end position="59"/>
    </location>
</feature>
<dbReference type="NCBIfam" id="TIGR00254">
    <property type="entry name" value="GGDEF"/>
    <property type="match status" value="1"/>
</dbReference>
<evidence type="ECO:0000256" key="2">
    <source>
        <dbReference type="ARBA" id="ARBA00004651"/>
    </source>
</evidence>
<evidence type="ECO:0000256" key="1">
    <source>
        <dbReference type="ARBA" id="ARBA00001946"/>
    </source>
</evidence>
<dbReference type="Pfam" id="PF05231">
    <property type="entry name" value="MASE1"/>
    <property type="match status" value="1"/>
</dbReference>
<dbReference type="InterPro" id="IPR029787">
    <property type="entry name" value="Nucleotide_cyclase"/>
</dbReference>
<proteinExistence type="predicted"/>
<evidence type="ECO:0000256" key="4">
    <source>
        <dbReference type="ARBA" id="ARBA00022475"/>
    </source>
</evidence>
<evidence type="ECO:0000259" key="10">
    <source>
        <dbReference type="PROSITE" id="PS50887"/>
    </source>
</evidence>
<name>A0A1A7R6H3_9GAMM</name>
<evidence type="ECO:0000256" key="9">
    <source>
        <dbReference type="SAM" id="Phobius"/>
    </source>
</evidence>
<dbReference type="Proteomes" id="UP000185753">
    <property type="component" value="Unassembled WGS sequence"/>
</dbReference>
<dbReference type="InterPro" id="IPR050469">
    <property type="entry name" value="Diguanylate_Cyclase"/>
</dbReference>
<keyword evidence="5 9" id="KW-0812">Transmembrane</keyword>
<keyword evidence="12" id="KW-1185">Reference proteome</keyword>
<keyword evidence="6 9" id="KW-1133">Transmembrane helix</keyword>
<feature type="transmembrane region" description="Helical" evidence="9">
    <location>
        <begin position="16"/>
        <end position="34"/>
    </location>
</feature>
<dbReference type="EC" id="2.7.7.65" evidence="3"/>
<dbReference type="SUPFAM" id="SSF55073">
    <property type="entry name" value="Nucleotide cyclase"/>
    <property type="match status" value="1"/>
</dbReference>
<feature type="domain" description="GGDEF" evidence="10">
    <location>
        <begin position="342"/>
        <end position="477"/>
    </location>
</feature>
<evidence type="ECO:0000256" key="8">
    <source>
        <dbReference type="ARBA" id="ARBA00034247"/>
    </source>
</evidence>
<accession>A0A1A7R6H3</accession>
<comment type="catalytic activity">
    <reaction evidence="8">
        <text>2 GTP = 3',3'-c-di-GMP + 2 diphosphate</text>
        <dbReference type="Rhea" id="RHEA:24898"/>
        <dbReference type="ChEBI" id="CHEBI:33019"/>
        <dbReference type="ChEBI" id="CHEBI:37565"/>
        <dbReference type="ChEBI" id="CHEBI:58805"/>
        <dbReference type="EC" id="2.7.7.65"/>
    </reaction>
</comment>
<dbReference type="EMBL" id="LZDS01000028">
    <property type="protein sequence ID" value="OBX27865.1"/>
    <property type="molecule type" value="Genomic_DNA"/>
</dbReference>
<dbReference type="InterPro" id="IPR000160">
    <property type="entry name" value="GGDEF_dom"/>
</dbReference>
<reference evidence="12" key="1">
    <citation type="submission" date="2016-06" db="EMBL/GenBank/DDBJ databases">
        <authorList>
            <person name="Radolfova-Krizova L."/>
            <person name="Nemec A."/>
        </authorList>
    </citation>
    <scope>NUCLEOTIDE SEQUENCE [LARGE SCALE GENOMIC DNA]</scope>
    <source>
        <strain evidence="12">ANC 4275</strain>
    </source>
</reference>
<dbReference type="PANTHER" id="PTHR45138:SF9">
    <property type="entry name" value="DIGUANYLATE CYCLASE DGCM-RELATED"/>
    <property type="match status" value="1"/>
</dbReference>
<evidence type="ECO:0000256" key="5">
    <source>
        <dbReference type="ARBA" id="ARBA00022692"/>
    </source>
</evidence>
<dbReference type="InterPro" id="IPR007895">
    <property type="entry name" value="MASE1"/>
</dbReference>
<feature type="transmembrane region" description="Helical" evidence="9">
    <location>
        <begin position="164"/>
        <end position="184"/>
    </location>
</feature>
<protein>
    <recommendedName>
        <fullName evidence="3">diguanylate cyclase</fullName>
        <ecNumber evidence="3">2.7.7.65</ecNumber>
    </recommendedName>
</protein>
<feature type="transmembrane region" description="Helical" evidence="9">
    <location>
        <begin position="204"/>
        <end position="223"/>
    </location>
</feature>
<dbReference type="CDD" id="cd01949">
    <property type="entry name" value="GGDEF"/>
    <property type="match status" value="1"/>
</dbReference>
<feature type="transmembrane region" description="Helical" evidence="9">
    <location>
        <begin position="229"/>
        <end position="262"/>
    </location>
</feature>
<organism evidence="11 12">
    <name type="scientific">Acinetobacter gandensis</name>
    <dbReference type="NCBI Taxonomy" id="1443941"/>
    <lineage>
        <taxon>Bacteria</taxon>
        <taxon>Pseudomonadati</taxon>
        <taxon>Pseudomonadota</taxon>
        <taxon>Gammaproteobacteria</taxon>
        <taxon>Moraxellales</taxon>
        <taxon>Moraxellaceae</taxon>
        <taxon>Acinetobacter</taxon>
    </lineage>
</organism>
<dbReference type="GO" id="GO:0052621">
    <property type="term" value="F:diguanylate cyclase activity"/>
    <property type="evidence" value="ECO:0007669"/>
    <property type="project" value="UniProtKB-EC"/>
</dbReference>